<name>A0A437R7W2_9BURK</name>
<dbReference type="NCBIfam" id="NF047595">
    <property type="entry name" value="IS66_ISRel24_TnpA"/>
    <property type="match status" value="1"/>
</dbReference>
<proteinExistence type="predicted"/>
<evidence type="ECO:0000313" key="1">
    <source>
        <dbReference type="EMBL" id="RVU42851.1"/>
    </source>
</evidence>
<reference evidence="1 2" key="1">
    <citation type="submission" date="2019-01" db="EMBL/GenBank/DDBJ databases">
        <authorList>
            <person name="Chen W.-M."/>
        </authorList>
    </citation>
    <scope>NUCLEOTIDE SEQUENCE [LARGE SCALE GENOMIC DNA]</scope>
    <source>
        <strain evidence="1 2">KYPY4</strain>
    </source>
</reference>
<dbReference type="GO" id="GO:0004803">
    <property type="term" value="F:transposase activity"/>
    <property type="evidence" value="ECO:0007669"/>
    <property type="project" value="InterPro"/>
</dbReference>
<dbReference type="GO" id="GO:0043565">
    <property type="term" value="F:sequence-specific DNA binding"/>
    <property type="evidence" value="ECO:0007669"/>
    <property type="project" value="InterPro"/>
</dbReference>
<dbReference type="InterPro" id="IPR010921">
    <property type="entry name" value="Trp_repressor/repl_initiator"/>
</dbReference>
<dbReference type="Proteomes" id="UP000285575">
    <property type="component" value="Unassembled WGS sequence"/>
</dbReference>
<dbReference type="InterPro" id="IPR002514">
    <property type="entry name" value="Transposase_8"/>
</dbReference>
<dbReference type="SUPFAM" id="SSF48295">
    <property type="entry name" value="TrpR-like"/>
    <property type="match status" value="1"/>
</dbReference>
<sequence length="114" mass="12205">MDTETSRKRRRHSAELKAQILAECAVPGASVAKVAMAHGINANIVHGWCKLAREAGAVTVSQQFLPVAVATTAVPSTDKQTIDVELRRGAVVMKVTWPVAAAADFAAWTRELLL</sequence>
<evidence type="ECO:0000313" key="2">
    <source>
        <dbReference type="Proteomes" id="UP000285575"/>
    </source>
</evidence>
<evidence type="ECO:0008006" key="3">
    <source>
        <dbReference type="Google" id="ProtNLM"/>
    </source>
</evidence>
<keyword evidence="2" id="KW-1185">Reference proteome</keyword>
<accession>A0A437R7W2</accession>
<dbReference type="Pfam" id="PF01527">
    <property type="entry name" value="HTH_Tnp_1"/>
    <property type="match status" value="1"/>
</dbReference>
<organism evidence="1 2">
    <name type="scientific">Rubrivivax rivuli</name>
    <dbReference type="NCBI Taxonomy" id="1862385"/>
    <lineage>
        <taxon>Bacteria</taxon>
        <taxon>Pseudomonadati</taxon>
        <taxon>Pseudomonadota</taxon>
        <taxon>Betaproteobacteria</taxon>
        <taxon>Burkholderiales</taxon>
        <taxon>Sphaerotilaceae</taxon>
        <taxon>Rubrivivax</taxon>
    </lineage>
</organism>
<dbReference type="OrthoDB" id="9800877at2"/>
<comment type="caution">
    <text evidence="1">The sequence shown here is derived from an EMBL/GenBank/DDBJ whole genome shotgun (WGS) entry which is preliminary data.</text>
</comment>
<dbReference type="RefSeq" id="WP_128230810.1">
    <property type="nucleotide sequence ID" value="NZ_SACR01000009.1"/>
</dbReference>
<dbReference type="GO" id="GO:0006313">
    <property type="term" value="P:DNA transposition"/>
    <property type="evidence" value="ECO:0007669"/>
    <property type="project" value="InterPro"/>
</dbReference>
<gene>
    <name evidence="1" type="ORF">EOE66_21490</name>
</gene>
<dbReference type="AlphaFoldDB" id="A0A437R7W2"/>
<dbReference type="EMBL" id="SACR01000009">
    <property type="protein sequence ID" value="RVU42851.1"/>
    <property type="molecule type" value="Genomic_DNA"/>
</dbReference>
<protein>
    <recommendedName>
        <fullName evidence="3">Transposase</fullName>
    </recommendedName>
</protein>